<evidence type="ECO:0000313" key="1">
    <source>
        <dbReference type="EMBL" id="ALP40272.1"/>
    </source>
</evidence>
<sequence>MASGRRQGLKARLRTHSFARLGAAQQFIWEVQLLLKKACIQRVIDHGIEVHKPGLK</sequence>
<protein>
    <recommendedName>
        <fullName evidence="3">Transposase</fullName>
    </recommendedName>
</protein>
<name>A0A0S2SEZ7_9GAMM</name>
<dbReference type="AlphaFoldDB" id="A0A0S2SEZ7"/>
<dbReference type="PATRIC" id="fig|652.5.peg.2966"/>
<evidence type="ECO:0008006" key="3">
    <source>
        <dbReference type="Google" id="ProtNLM"/>
    </source>
</evidence>
<dbReference type="EMBL" id="CP013067">
    <property type="protein sequence ID" value="ALP40272.1"/>
    <property type="molecule type" value="Genomic_DNA"/>
</dbReference>
<dbReference type="Proteomes" id="UP000058114">
    <property type="component" value="Chromosome"/>
</dbReference>
<evidence type="ECO:0000313" key="2">
    <source>
        <dbReference type="Proteomes" id="UP000058114"/>
    </source>
</evidence>
<accession>A0A0S2SEZ7</accession>
<dbReference type="KEGG" id="asr:WL1483_853"/>
<reference evidence="1 2" key="2">
    <citation type="journal article" date="2016" name="Genome Announc.">
        <title>Complete Genome Sequence of the Highly Virulent Aeromonas schubertii Strain WL1483, Isolated from Diseased Snakehead Fish (Channa argus) in China.</title>
        <authorList>
            <person name="Liu L."/>
            <person name="Li N."/>
            <person name="Zhang D."/>
            <person name="Fu X."/>
            <person name="Shi C."/>
            <person name="Lin Q."/>
            <person name="Hao G."/>
        </authorList>
    </citation>
    <scope>NUCLEOTIDE SEQUENCE [LARGE SCALE GENOMIC DNA]</scope>
    <source>
        <strain evidence="1 2">WL1483</strain>
    </source>
</reference>
<proteinExistence type="predicted"/>
<gene>
    <name evidence="1" type="ORF">WL1483_853</name>
</gene>
<reference evidence="2" key="1">
    <citation type="submission" date="2015-10" db="EMBL/GenBank/DDBJ databases">
        <title>Complete Genome Sequence of Aeromonas schubertii strain WL1483.</title>
        <authorList>
            <person name="Liu L."/>
        </authorList>
    </citation>
    <scope>NUCLEOTIDE SEQUENCE [LARGE SCALE GENOMIC DNA]</scope>
    <source>
        <strain evidence="2">WL1483</strain>
    </source>
</reference>
<organism evidence="1 2">
    <name type="scientific">Aeromonas schubertii</name>
    <dbReference type="NCBI Taxonomy" id="652"/>
    <lineage>
        <taxon>Bacteria</taxon>
        <taxon>Pseudomonadati</taxon>
        <taxon>Pseudomonadota</taxon>
        <taxon>Gammaproteobacteria</taxon>
        <taxon>Aeromonadales</taxon>
        <taxon>Aeromonadaceae</taxon>
        <taxon>Aeromonas</taxon>
    </lineage>
</organism>